<name>K7YN37_BDEBC</name>
<reference evidence="6 7" key="1">
    <citation type="journal article" date="2012" name="BMC Genomics">
        <title>Genome analysis of a simultaneously predatory and prey-independent, novel Bdellovibrio bacteriovorus from the River Tiber, supports in silico predictions of both ancient and recent lateral gene transfer from diverse bacteria.</title>
        <authorList>
            <person name="Hobley L."/>
            <person name="Lerner T.R."/>
            <person name="Williams L.E."/>
            <person name="Lambert C."/>
            <person name="Till R."/>
            <person name="Milner D.S."/>
            <person name="Basford S.M."/>
            <person name="Capeness M.J."/>
            <person name="Fenton A.K."/>
            <person name="Atterbury R.J."/>
            <person name="Harris M.A."/>
            <person name="Sockett R.E."/>
        </authorList>
    </citation>
    <scope>NUCLEOTIDE SEQUENCE [LARGE SCALE GENOMIC DNA]</scope>
    <source>
        <strain evidence="6 7">Tiberius</strain>
    </source>
</reference>
<evidence type="ECO:0000259" key="5">
    <source>
        <dbReference type="Pfam" id="PF04357"/>
    </source>
</evidence>
<evidence type="ECO:0000256" key="4">
    <source>
        <dbReference type="ARBA" id="ARBA00023136"/>
    </source>
</evidence>
<dbReference type="Pfam" id="PF04357">
    <property type="entry name" value="TamB"/>
    <property type="match status" value="1"/>
</dbReference>
<feature type="domain" description="Translocation and assembly module TamB C-terminal" evidence="5">
    <location>
        <begin position="441"/>
        <end position="778"/>
    </location>
</feature>
<organism evidence="6 7">
    <name type="scientific">Bdellovibrio bacteriovorus str. Tiberius</name>
    <dbReference type="NCBI Taxonomy" id="1069642"/>
    <lineage>
        <taxon>Bacteria</taxon>
        <taxon>Pseudomonadati</taxon>
        <taxon>Bdellovibrionota</taxon>
        <taxon>Bdellovibrionia</taxon>
        <taxon>Bdellovibrionales</taxon>
        <taxon>Pseudobdellovibrionaceae</taxon>
        <taxon>Bdellovibrio</taxon>
    </lineage>
</organism>
<dbReference type="Proteomes" id="UP000010074">
    <property type="component" value="Chromosome"/>
</dbReference>
<keyword evidence="2" id="KW-0812">Transmembrane</keyword>
<sequence>MALLKKSLKIFVLSLLLILVLLTGALAYVWMKPEVVINEKNVRWALQYAPENLKIFWDQLRFEFESPDWTHKRIQVSAKNLCVSYTPLLHTCAPAISVDVAMAVTNWRPHLEQLREVTMDVSELTLNLPAKEEAPEEPKSVLPNLKLPAFAELMPQQLDFNLIGSLRLSVRNVRVNFAEGAPLRAQADLTRLPSDQATELSFNLSAQAEQEGTFAAKMQSNILLDLQKLSVNGKAQVTLPSMSIETPLSANWGRDLRAQAKPLIRYGKIKLNPAVNLHWSDKELNVTLGDIQLKNIWRKTSLRLQNCAVNATLDSEKGYPAKAGLKCGLIVTPDKNRAGIKNVDTLLTATLAAHTQGKGAAERLRIDGQAELSGANTFLQAQAKLNGEVEIKLQKPLEITAAKAGAEVHLRIPNFVVWKDLFESTPFAVPAPLHVLTDDVELDLQAQLSDLESPLTADATAQTRLSSKNQKLFVKATADLETLGRILKPQGLKVHADVVLQDVHLQAPPLRLAVPPQVLPDKRFVMRKDLDIIEEENPAPTTKLPFELQWSVNVKTEKPVLISSNLLQSPVPIALDMQVQSDRKPQGKVMVQSFPFEFFRKKATVNNVDLIFHPDTVAPELSGKISYSNPEVNIRILLLGNTQRPIVNLESDPQLNQQQILSVLLFDKSLDELNEDEVNSTSNMSRAVSDGALGLFSLLFLSSTPIQSISYDPNSQSYTARMRLDDNTTFSMQSNMTEQRQFTLRRRLGGNWSVRTELSQEDDRSDVVQTLLEWMRRF</sequence>
<evidence type="ECO:0000313" key="7">
    <source>
        <dbReference type="Proteomes" id="UP000010074"/>
    </source>
</evidence>
<evidence type="ECO:0000256" key="2">
    <source>
        <dbReference type="ARBA" id="ARBA00022692"/>
    </source>
</evidence>
<dbReference type="GO" id="GO:0009306">
    <property type="term" value="P:protein secretion"/>
    <property type="evidence" value="ECO:0007669"/>
    <property type="project" value="InterPro"/>
</dbReference>
<keyword evidence="3" id="KW-1133">Transmembrane helix</keyword>
<dbReference type="HOGENOM" id="CLU_360820_0_0_7"/>
<dbReference type="GO" id="GO:0005886">
    <property type="term" value="C:plasma membrane"/>
    <property type="evidence" value="ECO:0007669"/>
    <property type="project" value="InterPro"/>
</dbReference>
<dbReference type="STRING" id="1069642.Bdt_1551"/>
<comment type="subcellular location">
    <subcellularLocation>
        <location evidence="1">Membrane</location>
        <topology evidence="1">Single-pass membrane protein</topology>
    </subcellularLocation>
</comment>
<dbReference type="InterPro" id="IPR007452">
    <property type="entry name" value="TamB_C"/>
</dbReference>
<accession>K7YN37</accession>
<dbReference type="PATRIC" id="fig|1069642.3.peg.1532"/>
<evidence type="ECO:0000256" key="3">
    <source>
        <dbReference type="ARBA" id="ARBA00022989"/>
    </source>
</evidence>
<evidence type="ECO:0000256" key="1">
    <source>
        <dbReference type="ARBA" id="ARBA00004167"/>
    </source>
</evidence>
<dbReference type="EMBL" id="CP002930">
    <property type="protein sequence ID" value="AFY01246.1"/>
    <property type="molecule type" value="Genomic_DNA"/>
</dbReference>
<gene>
    <name evidence="6" type="ORF">Bdt_1551</name>
</gene>
<keyword evidence="4" id="KW-0472">Membrane</keyword>
<evidence type="ECO:0000313" key="6">
    <source>
        <dbReference type="EMBL" id="AFY01246.1"/>
    </source>
</evidence>
<protein>
    <recommendedName>
        <fullName evidence="5">Translocation and assembly module TamB C-terminal domain-containing protein</fullName>
    </recommendedName>
</protein>
<dbReference type="AlphaFoldDB" id="K7YN37"/>
<dbReference type="OrthoDB" id="5287410at2"/>
<dbReference type="KEGG" id="bbat:Bdt_1551"/>
<proteinExistence type="predicted"/>
<dbReference type="RefSeq" id="WP_015090703.1">
    <property type="nucleotide sequence ID" value="NC_019567.1"/>
</dbReference>